<sequence length="1980" mass="222555">MSNTVITNYTDLNGPSTKADSSVVVIVNKDGSLSIDEKLLSAFMNSDGSQGTGISVVRVGHDGRPDDATDSETEDDSVPHVTLSVDSYYDEPNSIVKYESGAEMLQSLRLETRENSLLGFQNDHCYTPHTISNKSLPPRESFPGYDEPILEIKSQNPTKTSIPVSKKITILEQHIIPIGKKIVINPADASVILKGSDVLSKPLPSVNKPKLISDQETTGINAETKTSKFSEENADSTSVSSSGDSVPDRDSDSDYKDTQQKAILSKSKQKIRSRPRILKSTQALKVTKERVDNKLRVKTRNPKTFVKKEIKEKILQKNVSVQEKKQDIKSKEDDVSTLMIGSVIANNEQKQIPKISKKEKKTPAHMSALLSDMTSLFSSPDVIRRVSTDNKSQTKQDKITPVIKKAIDTSKNVNNQEESDSNKVIENKEKVKDSQQPLQKSNLVLKSKVIYADKMSKPYEPIPQLDEASLAQILQDTTPAPSVPKTNISTSSIKDTYNPSSNTMNSPSLAGPLSPTLELLGGLQPEEEGLTEDLLMHVAQLVESSENLQEVIDKQVLGKVDSNSVKPNIPPHYQQAHSQTNIYNQSTPKSSKSVAPRKDPIEIIRKDGRVITLPPIEAPATRASKRKSQLVSSQNETPVEQYSSTPAPKTPEPQFVQQSVPRHYVNKKLANKKQESPATVPSISKLSAESEESWNSEDDPDRLWCICKQPHNNRFMICCDRCEDWFHGKCVNITKAMGQQMEQQGIEWTCPNCIKKTQTPKPTSKSQSLLKKQDSEENKIPRRKSADVKNTGSKTNCIVCKKEARANSIYCSDVCIRKYVHDSLGSQVPLNKSDDSGKTLTKQSDSKVIVFERTTGKCLDGANAPTAENLKSWLQKNPTFEVVRPGSLSAIKPNSNVKKPHPQKVQTILNFERIHKRAITTPESLSKTQNQIEPKVIKSPTISKEDGIKKITNRIPVTPKQNIETVKAVTPKTPPEVKKPTRTFQKQQSIEKSTITTEKMTTPKKKEKEPEAKGRSNSSEPIRENVRKSLQEQMQIRVSENEGLKFSDEEVHNFAVETEAELHELFRDVGVKYKAKYRSLMFNIKDRKNLSLWEKICNREITPKQLVRLSPEELASQELAQWRDKEAKHQLELIKKSELDLLAANKTYVLKTHKGEEVMETKKSVSTELDPNVPVEDVVTALNDSTVIEDTSQPENPKNSPQHVDKKSPDGDRRSSRRKEKEERSKTRSKKSSKHSKLDDEHKPSSKKIHTKKISENITHRQEKKQSRTTSSSKDRRHSDSQSLGLSKRKSHSQERSRRRSHSRTKSKPRSKSREHSRTRSRSRVRSSQRERSSSRASKHRSLSGEIQSKQRSSSREMKTTQRSMSREMRSKQRSSSRETRSKQRSSSREIRTKQRSTSRDMPCSQRSSFQETRSKQRSLSRETRSKQRSISRETRSKKRSTSRETRSKKRSTSRETRSKKRSISRETRSKKRSTSRETRSKKRSISRETRSRQRSSSREMRSKFRSRSKHRTQSIEPRSHSQENNQLEKKYEEPVERPKSAMLNEVHPEYDPHERMITSAVSEEDLHKSRDDMYEDGYSYEVTPNASKIPSDYDPVKTFTITSSSRTIRSNSMGKEAESDQEPSSTVDMSAMVVWSGCINMVDVARLYVAAYEVSGYGADLEEDLNAELEIVGRINPDTVWDYITKMKRTGNKDIVILRLSAANDEEKMPYIALYSYLSSRNRLGVVKVSNTTTVKDFYILPLPANSSMPQVLLPLEGPGLEEVRTPLLIGIVIRQRKKRAAPTIPKDIIPAKVARESRNRSYTPPVAKTYTPPASPRRRAPLPIPLPVPYTSPALSTSVKDKIAASLACADGEEAYSPGSVSSGESAPESATSAAPATDVLRSKMEELNRQIEEQKQQIRKMKQADGDDEAYSPSRPMSPPSMVPLADIALPSNLQEILATIKQRSEVGAGVSGLPLADVDMRTPYTPTGLPPPPGPL</sequence>
<dbReference type="InterPro" id="IPR001965">
    <property type="entry name" value="Znf_PHD"/>
</dbReference>
<keyword evidence="7" id="KW-0539">Nucleus</keyword>
<feature type="compositionally biased region" description="Polar residues" evidence="9">
    <location>
        <begin position="1189"/>
        <end position="1202"/>
    </location>
</feature>
<feature type="region of interest" description="Disordered" evidence="9">
    <location>
        <begin position="204"/>
        <end position="275"/>
    </location>
</feature>
<dbReference type="SMART" id="SM00510">
    <property type="entry name" value="TFS2M"/>
    <property type="match status" value="1"/>
</dbReference>
<feature type="compositionally biased region" description="Basic and acidic residues" evidence="9">
    <location>
        <begin position="1354"/>
        <end position="1393"/>
    </location>
</feature>
<dbReference type="SUPFAM" id="SSF57903">
    <property type="entry name" value="FYVE/PHD zinc finger"/>
    <property type="match status" value="1"/>
</dbReference>
<feature type="compositionally biased region" description="Acidic residues" evidence="9">
    <location>
        <begin position="689"/>
        <end position="699"/>
    </location>
</feature>
<feature type="compositionally biased region" description="Low complexity" evidence="9">
    <location>
        <begin position="235"/>
        <end position="245"/>
    </location>
</feature>
<reference evidence="12 13" key="1">
    <citation type="journal article" date="2019" name="Commun. Biol.">
        <title>The bagworm genome reveals a unique fibroin gene that provides high tensile strength.</title>
        <authorList>
            <person name="Kono N."/>
            <person name="Nakamura H."/>
            <person name="Ohtoshi R."/>
            <person name="Tomita M."/>
            <person name="Numata K."/>
            <person name="Arakawa K."/>
        </authorList>
    </citation>
    <scope>NUCLEOTIDE SEQUENCE [LARGE SCALE GENOMIC DNA]</scope>
</reference>
<feature type="compositionally biased region" description="Low complexity" evidence="9">
    <location>
        <begin position="1864"/>
        <end position="1878"/>
    </location>
</feature>
<gene>
    <name evidence="12" type="primary">DIDO1</name>
    <name evidence="12" type="ORF">EVAR_39204_1</name>
</gene>
<feature type="region of interest" description="Disordered" evidence="9">
    <location>
        <begin position="669"/>
        <end position="699"/>
    </location>
</feature>
<feature type="compositionally biased region" description="Basic residues" evidence="9">
    <location>
        <begin position="1436"/>
        <end position="1485"/>
    </location>
</feature>
<dbReference type="InterPro" id="IPR003618">
    <property type="entry name" value="TFIIS_cen_dom"/>
</dbReference>
<feature type="region of interest" description="Disordered" evidence="9">
    <location>
        <begin position="1959"/>
        <end position="1980"/>
    </location>
</feature>
<feature type="region of interest" description="Disordered" evidence="9">
    <location>
        <begin position="478"/>
        <end position="510"/>
    </location>
</feature>
<dbReference type="STRING" id="151549.A0A4C1VLR0"/>
<feature type="region of interest" description="Disordered" evidence="9">
    <location>
        <begin position="1189"/>
        <end position="1545"/>
    </location>
</feature>
<dbReference type="Pfam" id="PF07500">
    <property type="entry name" value="TFIIS_M"/>
    <property type="match status" value="1"/>
</dbReference>
<dbReference type="OrthoDB" id="1884872at2759"/>
<keyword evidence="4" id="KW-0862">Zinc</keyword>
<dbReference type="InterPro" id="IPR013083">
    <property type="entry name" value="Znf_RING/FYVE/PHD"/>
</dbReference>
<feature type="compositionally biased region" description="Basic and acidic residues" evidence="9">
    <location>
        <begin position="420"/>
        <end position="433"/>
    </location>
</feature>
<dbReference type="Proteomes" id="UP000299102">
    <property type="component" value="Unassembled WGS sequence"/>
</dbReference>
<evidence type="ECO:0000259" key="10">
    <source>
        <dbReference type="PROSITE" id="PS50016"/>
    </source>
</evidence>
<dbReference type="PANTHER" id="PTHR11477">
    <property type="entry name" value="TRANSCRIPTION FACTOR S-II ZINC FINGER DOMAIN-CONTAINING PROTEIN"/>
    <property type="match status" value="1"/>
</dbReference>
<dbReference type="Pfam" id="PF07533">
    <property type="entry name" value="BRK"/>
    <property type="match status" value="1"/>
</dbReference>
<evidence type="ECO:0000259" key="11">
    <source>
        <dbReference type="PROSITE" id="PS51321"/>
    </source>
</evidence>
<feature type="compositionally biased region" description="Polar residues" evidence="9">
    <location>
        <begin position="676"/>
        <end position="687"/>
    </location>
</feature>
<dbReference type="PROSITE" id="PS01359">
    <property type="entry name" value="ZF_PHD_1"/>
    <property type="match status" value="1"/>
</dbReference>
<dbReference type="Gene3D" id="3.40.5.120">
    <property type="match status" value="1"/>
</dbReference>
<dbReference type="InterPro" id="IPR006576">
    <property type="entry name" value="BRK_domain"/>
</dbReference>
<protein>
    <submittedName>
        <fullName evidence="12">Death-inducer obliterator 1</fullName>
    </submittedName>
</protein>
<feature type="compositionally biased region" description="Basic residues" evidence="9">
    <location>
        <begin position="1504"/>
        <end position="1513"/>
    </location>
</feature>
<feature type="region of interest" description="Disordered" evidence="9">
    <location>
        <begin position="968"/>
        <end position="1028"/>
    </location>
</feature>
<feature type="domain" description="PHD-type" evidence="10">
    <location>
        <begin position="702"/>
        <end position="756"/>
    </location>
</feature>
<comment type="caution">
    <text evidence="12">The sequence shown here is derived from an EMBL/GenBank/DDBJ whole genome shotgun (WGS) entry which is preliminary data.</text>
</comment>
<feature type="compositionally biased region" description="Basic and acidic residues" evidence="9">
    <location>
        <begin position="1004"/>
        <end position="1014"/>
    </location>
</feature>
<evidence type="ECO:0000256" key="8">
    <source>
        <dbReference type="PROSITE-ProRule" id="PRU00146"/>
    </source>
</evidence>
<feature type="compositionally biased region" description="Low complexity" evidence="9">
    <location>
        <begin position="758"/>
        <end position="770"/>
    </location>
</feature>
<feature type="region of interest" description="Disordered" evidence="9">
    <location>
        <begin position="1797"/>
        <end position="1826"/>
    </location>
</feature>
<feature type="compositionally biased region" description="Polar residues" evidence="9">
    <location>
        <begin position="575"/>
        <end position="593"/>
    </location>
</feature>
<name>A0A4C1VLR0_EUMVA</name>
<dbReference type="InterPro" id="IPR019787">
    <property type="entry name" value="Znf_PHD-finger"/>
</dbReference>
<dbReference type="SUPFAM" id="SSF46942">
    <property type="entry name" value="Elongation factor TFIIS domain 2"/>
    <property type="match status" value="1"/>
</dbReference>
<feature type="region of interest" description="Disordered" evidence="9">
    <location>
        <begin position="569"/>
        <end position="656"/>
    </location>
</feature>
<dbReference type="InterPro" id="IPR019786">
    <property type="entry name" value="Zinc_finger_PHD-type_CS"/>
</dbReference>
<dbReference type="InterPro" id="IPR012921">
    <property type="entry name" value="SPOC_C"/>
</dbReference>
<evidence type="ECO:0000256" key="9">
    <source>
        <dbReference type="SAM" id="MobiDB-lite"/>
    </source>
</evidence>
<evidence type="ECO:0000256" key="4">
    <source>
        <dbReference type="ARBA" id="ARBA00022833"/>
    </source>
</evidence>
<feature type="compositionally biased region" description="Basic and acidic residues" evidence="9">
    <location>
        <begin position="1518"/>
        <end position="1540"/>
    </location>
</feature>
<evidence type="ECO:0000313" key="12">
    <source>
        <dbReference type="EMBL" id="GBP39976.1"/>
    </source>
</evidence>
<evidence type="ECO:0000256" key="5">
    <source>
        <dbReference type="ARBA" id="ARBA00023015"/>
    </source>
</evidence>
<keyword evidence="2" id="KW-0479">Metal-binding</keyword>
<evidence type="ECO:0000313" key="13">
    <source>
        <dbReference type="Proteomes" id="UP000299102"/>
    </source>
</evidence>
<evidence type="ECO:0000256" key="2">
    <source>
        <dbReference type="ARBA" id="ARBA00022723"/>
    </source>
</evidence>
<dbReference type="GO" id="GO:0005634">
    <property type="term" value="C:nucleus"/>
    <property type="evidence" value="ECO:0007669"/>
    <property type="project" value="UniProtKB-SubCell"/>
</dbReference>
<keyword evidence="3 8" id="KW-0863">Zinc-finger</keyword>
<dbReference type="Pfam" id="PF00628">
    <property type="entry name" value="PHD"/>
    <property type="match status" value="1"/>
</dbReference>
<dbReference type="Gene3D" id="1.10.472.30">
    <property type="entry name" value="Transcription elongation factor S-II, central domain"/>
    <property type="match status" value="1"/>
</dbReference>
<feature type="compositionally biased region" description="Basic and acidic residues" evidence="9">
    <location>
        <begin position="1486"/>
        <end position="1503"/>
    </location>
</feature>
<keyword evidence="5" id="KW-0805">Transcription regulation</keyword>
<dbReference type="Pfam" id="PF07744">
    <property type="entry name" value="SPOC"/>
    <property type="match status" value="1"/>
</dbReference>
<feature type="domain" description="TFIIS central" evidence="11">
    <location>
        <begin position="1022"/>
        <end position="1142"/>
    </location>
</feature>
<dbReference type="CDD" id="cd15552">
    <property type="entry name" value="PHD_PHF3_like"/>
    <property type="match status" value="1"/>
</dbReference>
<organism evidence="12 13">
    <name type="scientific">Eumeta variegata</name>
    <name type="common">Bagworm moth</name>
    <name type="synonym">Eumeta japonica</name>
    <dbReference type="NCBI Taxonomy" id="151549"/>
    <lineage>
        <taxon>Eukaryota</taxon>
        <taxon>Metazoa</taxon>
        <taxon>Ecdysozoa</taxon>
        <taxon>Arthropoda</taxon>
        <taxon>Hexapoda</taxon>
        <taxon>Insecta</taxon>
        <taxon>Pterygota</taxon>
        <taxon>Neoptera</taxon>
        <taxon>Endopterygota</taxon>
        <taxon>Lepidoptera</taxon>
        <taxon>Glossata</taxon>
        <taxon>Ditrysia</taxon>
        <taxon>Tineoidea</taxon>
        <taxon>Psychidae</taxon>
        <taxon>Oiketicinae</taxon>
        <taxon>Eumeta</taxon>
    </lineage>
</organism>
<feature type="compositionally biased region" description="Basic and acidic residues" evidence="9">
    <location>
        <begin position="596"/>
        <end position="609"/>
    </location>
</feature>
<dbReference type="GO" id="GO:0006351">
    <property type="term" value="P:DNA-templated transcription"/>
    <property type="evidence" value="ECO:0007669"/>
    <property type="project" value="InterPro"/>
</dbReference>
<feature type="compositionally biased region" description="Basic and acidic residues" evidence="9">
    <location>
        <begin position="246"/>
        <end position="259"/>
    </location>
</feature>
<feature type="compositionally biased region" description="Low complexity" evidence="9">
    <location>
        <begin position="991"/>
        <end position="1000"/>
    </location>
</feature>
<dbReference type="GO" id="GO:0008270">
    <property type="term" value="F:zinc ion binding"/>
    <property type="evidence" value="ECO:0007669"/>
    <property type="project" value="UniProtKB-KW"/>
</dbReference>
<feature type="compositionally biased region" description="Basic and acidic residues" evidence="9">
    <location>
        <begin position="1420"/>
        <end position="1435"/>
    </location>
</feature>
<dbReference type="InterPro" id="IPR036575">
    <property type="entry name" value="TFIIS_cen_dom_sf"/>
</dbReference>
<feature type="compositionally biased region" description="Polar residues" evidence="9">
    <location>
        <begin position="478"/>
        <end position="508"/>
    </location>
</feature>
<keyword evidence="6" id="KW-0804">Transcription</keyword>
<feature type="region of interest" description="Disordered" evidence="9">
    <location>
        <begin position="410"/>
        <end position="438"/>
    </location>
</feature>
<accession>A0A4C1VLR0</accession>
<feature type="region of interest" description="Disordered" evidence="9">
    <location>
        <begin position="758"/>
        <end position="790"/>
    </location>
</feature>
<evidence type="ECO:0000256" key="1">
    <source>
        <dbReference type="ARBA" id="ARBA00004123"/>
    </source>
</evidence>
<keyword evidence="13" id="KW-1185">Reference proteome</keyword>
<feature type="compositionally biased region" description="Polar residues" evidence="9">
    <location>
        <begin position="214"/>
        <end position="224"/>
    </location>
</feature>
<dbReference type="SUPFAM" id="SSF160481">
    <property type="entry name" value="BRK domain-like"/>
    <property type="match status" value="1"/>
</dbReference>
<feature type="region of interest" description="Disordered" evidence="9">
    <location>
        <begin position="1900"/>
        <end position="1925"/>
    </location>
</feature>
<evidence type="ECO:0000256" key="3">
    <source>
        <dbReference type="ARBA" id="ARBA00022771"/>
    </source>
</evidence>
<dbReference type="InterPro" id="IPR011011">
    <property type="entry name" value="Znf_FYVE_PHD"/>
</dbReference>
<feature type="region of interest" description="Disordered" evidence="9">
    <location>
        <begin position="1605"/>
        <end position="1626"/>
    </location>
</feature>
<feature type="compositionally biased region" description="Polar residues" evidence="9">
    <location>
        <begin position="629"/>
        <end position="647"/>
    </location>
</feature>
<dbReference type="SMART" id="SM00592">
    <property type="entry name" value="BRK"/>
    <property type="match status" value="1"/>
</dbReference>
<evidence type="ECO:0000256" key="7">
    <source>
        <dbReference type="ARBA" id="ARBA00023242"/>
    </source>
</evidence>
<dbReference type="SMART" id="SM00249">
    <property type="entry name" value="PHD"/>
    <property type="match status" value="1"/>
</dbReference>
<dbReference type="PROSITE" id="PS51321">
    <property type="entry name" value="TFIIS_CENTRAL"/>
    <property type="match status" value="1"/>
</dbReference>
<dbReference type="Gene3D" id="3.30.40.10">
    <property type="entry name" value="Zinc/RING finger domain, C3HC4 (zinc finger)"/>
    <property type="match status" value="1"/>
</dbReference>
<evidence type="ECO:0000256" key="6">
    <source>
        <dbReference type="ARBA" id="ARBA00023163"/>
    </source>
</evidence>
<feature type="compositionally biased region" description="Basic and acidic residues" evidence="9">
    <location>
        <begin position="1253"/>
        <end position="1266"/>
    </location>
</feature>
<feature type="compositionally biased region" description="Basic and acidic residues" evidence="9">
    <location>
        <begin position="1203"/>
        <end position="1226"/>
    </location>
</feature>
<dbReference type="PROSITE" id="PS50016">
    <property type="entry name" value="ZF_PHD_2"/>
    <property type="match status" value="1"/>
</dbReference>
<dbReference type="EMBL" id="BGZK01000374">
    <property type="protein sequence ID" value="GBP39976.1"/>
    <property type="molecule type" value="Genomic_DNA"/>
</dbReference>
<feature type="region of interest" description="Disordered" evidence="9">
    <location>
        <begin position="1856"/>
        <end position="1878"/>
    </location>
</feature>
<comment type="subcellular location">
    <subcellularLocation>
        <location evidence="1">Nucleus</location>
    </subcellularLocation>
</comment>
<dbReference type="PANTHER" id="PTHR11477:SF51">
    <property type="entry name" value="PROTEIN PARTNER OF SNF, ISOFORM B"/>
    <property type="match status" value="1"/>
</dbReference>
<feature type="compositionally biased region" description="Basic and acidic residues" evidence="9">
    <location>
        <begin position="771"/>
        <end position="787"/>
    </location>
</feature>
<proteinExistence type="predicted"/>
<dbReference type="InterPro" id="IPR037259">
    <property type="entry name" value="BRK_sf"/>
</dbReference>
<feature type="compositionally biased region" description="Basic residues" evidence="9">
    <location>
        <begin position="1287"/>
        <end position="1311"/>
    </location>
</feature>